<feature type="domain" description="ABC-three component systems C-terminal" evidence="1">
    <location>
        <begin position="303"/>
        <end position="421"/>
    </location>
</feature>
<proteinExistence type="predicted"/>
<dbReference type="InterPro" id="IPR046913">
    <property type="entry name" value="ABC-3C_CTD7"/>
</dbReference>
<reference evidence="2" key="1">
    <citation type="journal article" date="2006" name="Nature">
        <title>Deciphering the evolution and metabolism of an anammox bacterium from a community genome.</title>
        <authorList>
            <person name="Strous M."/>
            <person name="Pelletier E."/>
            <person name="Mangenot S."/>
            <person name="Rattei T."/>
            <person name="Lehner A."/>
            <person name="Taylor M.W."/>
            <person name="Horn M."/>
            <person name="Daims H."/>
            <person name="Bartol-Mavel D."/>
            <person name="Wincker P."/>
            <person name="Barbe V."/>
            <person name="Fonknechten N."/>
            <person name="Vallenet D."/>
            <person name="Segurens B."/>
            <person name="Schenowitz-Truong C."/>
            <person name="Medigue C."/>
            <person name="Collingro A."/>
            <person name="Snel B."/>
            <person name="Dutilh B.E."/>
            <person name="OpDenCamp H.J.M."/>
            <person name="vanDerDrift C."/>
            <person name="Cirpus I."/>
            <person name="vanDePas-Schoonen K.T."/>
            <person name="Harhangi H.R."/>
            <person name="vanNiftrik L."/>
            <person name="Schmid M."/>
            <person name="Keltjens J."/>
            <person name="vanDeVossenberg J."/>
            <person name="Kartal B."/>
            <person name="Meier H."/>
            <person name="Frishman D."/>
            <person name="Huynen M.A."/>
            <person name="Mewes H."/>
            <person name="Weissenbach J."/>
            <person name="Jetten M.S.M."/>
            <person name="Wagner M."/>
            <person name="LePaslier D."/>
        </authorList>
    </citation>
    <scope>NUCLEOTIDE SEQUENCE</scope>
</reference>
<accession>Q1Q0Y5</accession>
<organism evidence="2">
    <name type="scientific">Kuenenia stuttgartiensis</name>
    <dbReference type="NCBI Taxonomy" id="174633"/>
    <lineage>
        <taxon>Bacteria</taxon>
        <taxon>Pseudomonadati</taxon>
        <taxon>Planctomycetota</taxon>
        <taxon>Candidatus Brocadiia</taxon>
        <taxon>Candidatus Brocadiales</taxon>
        <taxon>Candidatus Brocadiaceae</taxon>
        <taxon>Candidatus Kuenenia</taxon>
    </lineage>
</organism>
<protein>
    <recommendedName>
        <fullName evidence="1">ABC-three component systems C-terminal domain-containing protein</fullName>
    </recommendedName>
</protein>
<dbReference type="EMBL" id="CT573071">
    <property type="protein sequence ID" value="CAJ73654.1"/>
    <property type="molecule type" value="Genomic_DNA"/>
</dbReference>
<reference evidence="2" key="2">
    <citation type="submission" date="2006-01" db="EMBL/GenBank/DDBJ databases">
        <authorList>
            <person name="Genoscope"/>
        </authorList>
    </citation>
    <scope>NUCLEOTIDE SEQUENCE</scope>
</reference>
<evidence type="ECO:0000313" key="2">
    <source>
        <dbReference type="EMBL" id="CAJ73654.1"/>
    </source>
</evidence>
<dbReference type="AlphaFoldDB" id="Q1Q0Y5"/>
<evidence type="ECO:0000259" key="1">
    <source>
        <dbReference type="Pfam" id="PF20283"/>
    </source>
</evidence>
<gene>
    <name evidence="2" type="ORF">kuste2901</name>
</gene>
<dbReference type="Pfam" id="PF20283">
    <property type="entry name" value="CTD7"/>
    <property type="match status" value="1"/>
</dbReference>
<name>Q1Q0Y5_KUEST</name>
<sequence>MTQSEEIENKDGGSTNIWECALLYRSTFVKRQRLLWNANRRIRMKSNAPGQLLGYTIQFPRALYHLLRSGPGDAVCVEVRGDVATLKPDGGVITEEDKSSIVGNPLTDKSTDLWKTFSNWIKAITSRNLGVGKTKFILYCNQSGRSGIVDKFSSARNQKEAQSAIDDAKKVLNDIKKDHDIWEYYDLVVNQNESLLVKVVERFELQIGSDTGYDNVRYEIRRKHVPVSQIEFLMDQISGWLQKVITEKIAARELAIISWEKFDQQFLVLFNRARCRELVDFTLQYPLKDEDIQSQVKVRPVYLKQLDVIGTTDDDILEAVSDFLRADVNRERWIESGIIDEDIASDFETKLNNFWKNQRIRIDITEKSLSEEDKGQLLFRDCKSRAETIRDMSPPCSTIAGTYHALTNKPVLGWHPNWEKLFPKQKED</sequence>